<evidence type="ECO:0000313" key="3">
    <source>
        <dbReference type="EMBL" id="SDC09508.1"/>
    </source>
</evidence>
<dbReference type="AlphaFoldDB" id="A0A1G6ISQ7"/>
<dbReference type="EMBL" id="FMYK01000003">
    <property type="protein sequence ID" value="SDC09508.1"/>
    <property type="molecule type" value="Genomic_DNA"/>
</dbReference>
<reference evidence="4" key="1">
    <citation type="submission" date="2016-09" db="EMBL/GenBank/DDBJ databases">
        <authorList>
            <person name="Varghese N."/>
            <person name="Submissions S."/>
        </authorList>
    </citation>
    <scope>NUCLEOTIDE SEQUENCE [LARGE SCALE GENOMIC DNA]</scope>
    <source>
        <strain evidence="4">ANC 3699</strain>
    </source>
</reference>
<dbReference type="Gene3D" id="3.30.2310.20">
    <property type="entry name" value="RelE-like"/>
    <property type="match status" value="1"/>
</dbReference>
<evidence type="ECO:0000313" key="4">
    <source>
        <dbReference type="Proteomes" id="UP000242317"/>
    </source>
</evidence>
<gene>
    <name evidence="3" type="ORF">SAMN05421749_103136</name>
</gene>
<dbReference type="InterPro" id="IPR035093">
    <property type="entry name" value="RelE/ParE_toxin_dom_sf"/>
</dbReference>
<organism evidence="3 4">
    <name type="scientific">Acinetobacter marinus</name>
    <dbReference type="NCBI Taxonomy" id="281375"/>
    <lineage>
        <taxon>Bacteria</taxon>
        <taxon>Pseudomonadati</taxon>
        <taxon>Pseudomonadota</taxon>
        <taxon>Gammaproteobacteria</taxon>
        <taxon>Moraxellales</taxon>
        <taxon>Moraxellaceae</taxon>
        <taxon>Acinetobacter</taxon>
    </lineage>
</organism>
<keyword evidence="4" id="KW-1185">Reference proteome</keyword>
<dbReference type="RefSeq" id="WP_171259066.1">
    <property type="nucleotide sequence ID" value="NZ_FMYK01000003.1"/>
</dbReference>
<evidence type="ECO:0000256" key="1">
    <source>
        <dbReference type="ARBA" id="ARBA00006226"/>
    </source>
</evidence>
<dbReference type="Proteomes" id="UP000242317">
    <property type="component" value="Unassembled WGS sequence"/>
</dbReference>
<dbReference type="PANTHER" id="PTHR33755">
    <property type="entry name" value="TOXIN PARE1-RELATED"/>
    <property type="match status" value="1"/>
</dbReference>
<keyword evidence="2" id="KW-1277">Toxin-antitoxin system</keyword>
<name>A0A1G6ISQ7_9GAMM</name>
<dbReference type="PANTHER" id="PTHR33755:SF7">
    <property type="entry name" value="TOXIN MODULE OF TOXIN-ANTITOXIN SYSTEM RELE_STBE FAMILY"/>
    <property type="match status" value="1"/>
</dbReference>
<dbReference type="Pfam" id="PF05016">
    <property type="entry name" value="ParE_toxin"/>
    <property type="match status" value="1"/>
</dbReference>
<proteinExistence type="inferred from homology"/>
<evidence type="ECO:0000256" key="2">
    <source>
        <dbReference type="ARBA" id="ARBA00022649"/>
    </source>
</evidence>
<accession>A0A1G6ISQ7</accession>
<sequence>MPSVAFPIIWTPSSLADIQRLYRFLAEKDPDIAKQAIAAIRQSVQPLEIFPNIGRPVQEMSSEYREILIDFGQSGYVLLYRLDQHQLSILAVRHQREVGY</sequence>
<dbReference type="InterPro" id="IPR051803">
    <property type="entry name" value="TA_system_RelE-like_toxin"/>
</dbReference>
<comment type="similarity">
    <text evidence="1">Belongs to the RelE toxin family.</text>
</comment>
<dbReference type="InterPro" id="IPR007712">
    <property type="entry name" value="RelE/ParE_toxin"/>
</dbReference>
<protein>
    <submittedName>
        <fullName evidence="3">Plasmid stabilization system protein ParE</fullName>
    </submittedName>
</protein>